<dbReference type="InterPro" id="IPR003961">
    <property type="entry name" value="FN3_dom"/>
</dbReference>
<feature type="transmembrane region" description="Helical" evidence="1">
    <location>
        <begin position="397"/>
        <end position="418"/>
    </location>
</feature>
<dbReference type="Pfam" id="PF13620">
    <property type="entry name" value="CarboxypepD_reg"/>
    <property type="match status" value="1"/>
</dbReference>
<name>A0A0G0E979_9BACT</name>
<dbReference type="InterPro" id="IPR008969">
    <property type="entry name" value="CarboxyPept-like_regulatory"/>
</dbReference>
<evidence type="ECO:0000313" key="4">
    <source>
        <dbReference type="Proteomes" id="UP000033866"/>
    </source>
</evidence>
<comment type="caution">
    <text evidence="3">The sequence shown here is derived from an EMBL/GenBank/DDBJ whole genome shotgun (WGS) entry which is preliminary data.</text>
</comment>
<dbReference type="SUPFAM" id="SSF49464">
    <property type="entry name" value="Carboxypeptidase regulatory domain-like"/>
    <property type="match status" value="2"/>
</dbReference>
<dbReference type="EMBL" id="LBPV01000059">
    <property type="protein sequence ID" value="KKP63927.1"/>
    <property type="molecule type" value="Genomic_DNA"/>
</dbReference>
<keyword evidence="1" id="KW-0472">Membrane</keyword>
<dbReference type="SUPFAM" id="SSF49373">
    <property type="entry name" value="Invasin/intimin cell-adhesion fragments"/>
    <property type="match status" value="1"/>
</dbReference>
<evidence type="ECO:0000259" key="2">
    <source>
        <dbReference type="PROSITE" id="PS50853"/>
    </source>
</evidence>
<accession>A0A0G0E979</accession>
<gene>
    <name evidence="3" type="ORF">UR61_C0059G0002</name>
</gene>
<dbReference type="PATRIC" id="fig|1619093.3.peg.542"/>
<dbReference type="InterPro" id="IPR008964">
    <property type="entry name" value="Invasin/intimin_cell_adhesion"/>
</dbReference>
<dbReference type="InterPro" id="IPR013783">
    <property type="entry name" value="Ig-like_fold"/>
</dbReference>
<dbReference type="CDD" id="cd00063">
    <property type="entry name" value="FN3"/>
    <property type="match status" value="1"/>
</dbReference>
<feature type="transmembrane region" description="Helical" evidence="1">
    <location>
        <begin position="546"/>
        <end position="566"/>
    </location>
</feature>
<keyword evidence="1" id="KW-1133">Transmembrane helix</keyword>
<reference evidence="3 4" key="1">
    <citation type="journal article" date="2015" name="Nature">
        <title>rRNA introns, odd ribosomes, and small enigmatic genomes across a large radiation of phyla.</title>
        <authorList>
            <person name="Brown C.T."/>
            <person name="Hug L.A."/>
            <person name="Thomas B.C."/>
            <person name="Sharon I."/>
            <person name="Castelle C.J."/>
            <person name="Singh A."/>
            <person name="Wilkins M.J."/>
            <person name="Williams K.H."/>
            <person name="Banfield J.F."/>
        </authorList>
    </citation>
    <scope>NUCLEOTIDE SEQUENCE [LARGE SCALE GENOMIC DNA]</scope>
</reference>
<dbReference type="Proteomes" id="UP000033866">
    <property type="component" value="Unassembled WGS sequence"/>
</dbReference>
<feature type="transmembrane region" description="Helical" evidence="1">
    <location>
        <begin position="572"/>
        <end position="593"/>
    </location>
</feature>
<sequence length="687" mass="77560">MKIKTALITILGFLILPFFSVLAFDLPEQTQSVVISARITIDYYSTITLNPVTVEIYQPSTVTIRILGPGSIPISGRTVRIVAPGLNITQPTSPTNSSGNTTGSVYSSVPGTYTVCAVDTTFGYDIQIVNCRTLYVIPVRIPTFLPEPYYTKGSTNTVFWNNIDSGYQYFVEVSEDPTFGTVLSNSGWVSSTSYQFTDLENEKMYFYRVKARNPYGGESAWSSPVFSVQDTLPPEITILDLGDVGDNDTVEWDPNHIVKLVFRVTDNLQLDITNFLCVDSKGKTYICVTDYYMDGDNLIVNLELRDLERLSGTYLRPRYEFCVEASDAAGNIVRVCNIYIDIPQGEMVPVPPIVERIEKTVDDINEALDDTIGKLDPVDLERITTATSVVTITTATLLTIGTLLNLPYFLLQFLFNLLSWFGFRVGAKPVGYVYDAITKDPISQAVVRIFNEEGKMVWSDVTNTKGYFSARLENGKYTIRVRAVNYTYPSTIVYGKEDFPLTNVYHGEVFEKNDDSELNFAIPLDPVEVSKFKIWREILWGRIKSIVSILQILLFIIGFVLAIYMYARNPYWLTTLVLALYIPSSLLTLRNIFGKKERYGFVRDIDGNPVEGIVIGLREKEFDKVTIKRVTDRHGRYKMLVDSGSYLLEVLDTSFRVESVEGGNEIVLEKNEQWIVKDIVVDRIEKS</sequence>
<evidence type="ECO:0000313" key="3">
    <source>
        <dbReference type="EMBL" id="KKP63927.1"/>
    </source>
</evidence>
<dbReference type="AlphaFoldDB" id="A0A0G0E979"/>
<keyword evidence="1" id="KW-0812">Transmembrane</keyword>
<proteinExistence type="predicted"/>
<protein>
    <recommendedName>
        <fullName evidence="2">Fibronectin type-III domain-containing protein</fullName>
    </recommendedName>
</protein>
<evidence type="ECO:0000256" key="1">
    <source>
        <dbReference type="SAM" id="Phobius"/>
    </source>
</evidence>
<dbReference type="Gene3D" id="2.60.40.1120">
    <property type="entry name" value="Carboxypeptidase-like, regulatory domain"/>
    <property type="match status" value="1"/>
</dbReference>
<organism evidence="3 4">
    <name type="scientific">candidate division WS6 bacterium GW2011_GWE1_34_7</name>
    <dbReference type="NCBI Taxonomy" id="1619093"/>
    <lineage>
        <taxon>Bacteria</taxon>
        <taxon>Candidatus Dojkabacteria</taxon>
    </lineage>
</organism>
<dbReference type="Gene3D" id="2.60.40.10">
    <property type="entry name" value="Immunoglobulins"/>
    <property type="match status" value="1"/>
</dbReference>
<dbReference type="InterPro" id="IPR036116">
    <property type="entry name" value="FN3_sf"/>
</dbReference>
<dbReference type="PROSITE" id="PS50853">
    <property type="entry name" value="FN3"/>
    <property type="match status" value="1"/>
</dbReference>
<feature type="domain" description="Fibronectin type-III" evidence="2">
    <location>
        <begin position="138"/>
        <end position="234"/>
    </location>
</feature>
<dbReference type="SUPFAM" id="SSF49265">
    <property type="entry name" value="Fibronectin type III"/>
    <property type="match status" value="1"/>
</dbReference>